<dbReference type="OrthoDB" id="101972at2"/>
<dbReference type="InterPro" id="IPR036188">
    <property type="entry name" value="FAD/NAD-bd_sf"/>
</dbReference>
<organism evidence="2 3">
    <name type="scientific">Xaviernesmea oryzae</name>
    <dbReference type="NCBI Taxonomy" id="464029"/>
    <lineage>
        <taxon>Bacteria</taxon>
        <taxon>Pseudomonadati</taxon>
        <taxon>Pseudomonadota</taxon>
        <taxon>Alphaproteobacteria</taxon>
        <taxon>Hyphomicrobiales</taxon>
        <taxon>Rhizobiaceae</taxon>
        <taxon>Rhizobium/Agrobacterium group</taxon>
        <taxon>Xaviernesmea</taxon>
    </lineage>
</organism>
<dbReference type="SUPFAM" id="SSF51905">
    <property type="entry name" value="FAD/NAD(P)-binding domain"/>
    <property type="match status" value="2"/>
</dbReference>
<sequence length="486" mass="51900">MLGITEASPSQIPRPRRPVTRRVVIIGGGFTGAALARRLALSGAELEITVFEPRARLGAGLAYDTQDPALRLNVAAARMRALPDDPQAFARFLQETGRLACDPEAVAGEAIYARRADFGDFMQAQMAPLLAYGAVEHRREAVISVSREHGGYAVAGDRGSRLHADILVIATSHPAPRCPEPVASALSGTPRLMTDPFDTRQLARIAATDPVIVLGAGLTALDLVASLRARGHQGLITLLSRSNALPQPHATAHSASPSACEVLGQPLTARRLLTRVRAAVAAAEAQGLAWQSVFDSLRQQGQAIWSALPHAERQRFLRHLRRRFETHRYRMPPQIAAQLQEDKTAGRLQRLGGRIVDARGDAKGLSLTVSTRGGEERRLKAQWLLVATGPDHADVIARHGYLQDLAAQGLIRRDSHGLGLACDGASRAICAHGAPVDTLFVAGPLARGTFGELTGVPEIAAQVDAIAHTLLGNAIRQIEAQAFALS</sequence>
<dbReference type="PANTHER" id="PTHR40254:SF1">
    <property type="entry name" value="BLR0577 PROTEIN"/>
    <property type="match status" value="1"/>
</dbReference>
<evidence type="ECO:0000313" key="3">
    <source>
        <dbReference type="Proteomes" id="UP000186364"/>
    </source>
</evidence>
<dbReference type="AlphaFoldDB" id="A0A1Q9AYV6"/>
<evidence type="ECO:0000313" key="2">
    <source>
        <dbReference type="EMBL" id="OLP60883.1"/>
    </source>
</evidence>
<name>A0A1Q9AYV6_9HYPH</name>
<gene>
    <name evidence="2" type="ORF">BJF93_02065</name>
</gene>
<dbReference type="RefSeq" id="WP_075626776.1">
    <property type="nucleotide sequence ID" value="NZ_FOAM01000006.1"/>
</dbReference>
<proteinExistence type="predicted"/>
<dbReference type="InterPro" id="IPR052189">
    <property type="entry name" value="L-asp_N-monooxygenase_NS-form"/>
</dbReference>
<dbReference type="EMBL" id="MKIP01000034">
    <property type="protein sequence ID" value="OLP60883.1"/>
    <property type="molecule type" value="Genomic_DNA"/>
</dbReference>
<accession>A0A1Q9AYV6</accession>
<dbReference type="PANTHER" id="PTHR40254">
    <property type="entry name" value="BLR0577 PROTEIN"/>
    <property type="match status" value="1"/>
</dbReference>
<keyword evidence="3" id="KW-1185">Reference proteome</keyword>
<dbReference type="Proteomes" id="UP000186364">
    <property type="component" value="Unassembled WGS sequence"/>
</dbReference>
<protein>
    <recommendedName>
        <fullName evidence="1">FAD-dependent urate hydroxylase HpyO/Asp monooxygenase CreE-like FAD/NAD(P)-binding domain-containing protein</fullName>
    </recommendedName>
</protein>
<feature type="domain" description="FAD-dependent urate hydroxylase HpyO/Asp monooxygenase CreE-like FAD/NAD(P)-binding" evidence="1">
    <location>
        <begin position="24"/>
        <end position="173"/>
    </location>
</feature>
<evidence type="ECO:0000259" key="1">
    <source>
        <dbReference type="Pfam" id="PF13454"/>
    </source>
</evidence>
<dbReference type="Pfam" id="PF13454">
    <property type="entry name" value="NAD_binding_9"/>
    <property type="match status" value="1"/>
</dbReference>
<dbReference type="InterPro" id="IPR038732">
    <property type="entry name" value="HpyO/CreE_NAD-binding"/>
</dbReference>
<reference evidence="2 3" key="1">
    <citation type="submission" date="2016-09" db="EMBL/GenBank/DDBJ databases">
        <title>Rhizobium sp. nov., a novel species isolated from the rice rhizosphere.</title>
        <authorList>
            <person name="Zhao J."/>
            <person name="Zhang X."/>
        </authorList>
    </citation>
    <scope>NUCLEOTIDE SEQUENCE [LARGE SCALE GENOMIC DNA]</scope>
    <source>
        <strain evidence="2 3">1.7048</strain>
    </source>
</reference>
<comment type="caution">
    <text evidence="2">The sequence shown here is derived from an EMBL/GenBank/DDBJ whole genome shotgun (WGS) entry which is preliminary data.</text>
</comment>
<dbReference type="Gene3D" id="3.50.50.60">
    <property type="entry name" value="FAD/NAD(P)-binding domain"/>
    <property type="match status" value="2"/>
</dbReference>